<gene>
    <name evidence="2" type="ORF">L6E24_02235</name>
</gene>
<dbReference type="AlphaFoldDB" id="A0A9E7PN76"/>
<keyword evidence="3" id="KW-1185">Reference proteome</keyword>
<dbReference type="KEGG" id="mend:L6E24_02235"/>
<feature type="region of interest" description="Disordered" evidence="1">
    <location>
        <begin position="46"/>
        <end position="79"/>
    </location>
</feature>
<evidence type="ECO:0000313" key="2">
    <source>
        <dbReference type="EMBL" id="UUX92965.1"/>
    </source>
</evidence>
<dbReference type="EMBL" id="CP096115">
    <property type="protein sequence ID" value="UUX92965.1"/>
    <property type="molecule type" value="Genomic_DNA"/>
</dbReference>
<organism evidence="2 3">
    <name type="scientific">Methanoplanus endosymbiosus</name>
    <dbReference type="NCBI Taxonomy" id="33865"/>
    <lineage>
        <taxon>Archaea</taxon>
        <taxon>Methanobacteriati</taxon>
        <taxon>Methanobacteriota</taxon>
        <taxon>Stenosarchaea group</taxon>
        <taxon>Methanomicrobia</taxon>
        <taxon>Methanomicrobiales</taxon>
        <taxon>Methanomicrobiaceae</taxon>
        <taxon>Methanoplanus</taxon>
    </lineage>
</organism>
<dbReference type="Proteomes" id="UP001060368">
    <property type="component" value="Chromosome"/>
</dbReference>
<protein>
    <submittedName>
        <fullName evidence="2">Uncharacterized protein</fullName>
    </submittedName>
</protein>
<dbReference type="GeneID" id="74306476"/>
<feature type="compositionally biased region" description="Polar residues" evidence="1">
    <location>
        <begin position="65"/>
        <end position="79"/>
    </location>
</feature>
<dbReference type="RefSeq" id="WP_257743108.1">
    <property type="nucleotide sequence ID" value="NZ_CP096115.1"/>
</dbReference>
<evidence type="ECO:0000256" key="1">
    <source>
        <dbReference type="SAM" id="MobiDB-lite"/>
    </source>
</evidence>
<accession>A0A9E7PN76</accession>
<sequence>MDNKVNYATAPPAAAEAYASIPHPLQNPSIFFPNQSLNRRKADIKTNPLLKNSGPKQLPAALPSINKNTLPFQNPQNLF</sequence>
<evidence type="ECO:0000313" key="3">
    <source>
        <dbReference type="Proteomes" id="UP001060368"/>
    </source>
</evidence>
<reference evidence="2" key="1">
    <citation type="submission" date="2022-04" db="EMBL/GenBank/DDBJ databases">
        <title>Complete genome of Methanoplanus endosymbiosus DSM 3599.</title>
        <authorList>
            <person name="Chen S.-C."/>
            <person name="You Y.-T."/>
            <person name="Zhou Y.-Z."/>
            <person name="Lai M.-C."/>
        </authorList>
    </citation>
    <scope>NUCLEOTIDE SEQUENCE</scope>
    <source>
        <strain evidence="2">DSM 3599</strain>
    </source>
</reference>
<proteinExistence type="predicted"/>
<name>A0A9E7PN76_9EURY</name>